<evidence type="ECO:0000313" key="2">
    <source>
        <dbReference type="EMBL" id="MFC5462856.1"/>
    </source>
</evidence>
<dbReference type="RefSeq" id="WP_379786346.1">
    <property type="nucleotide sequence ID" value="NZ_JBHSMU010000019.1"/>
</dbReference>
<sequence>MREKRIARIYHRELFAAIALYAVLLTAAIHFGKTMAPGALRTVILTTPMIGFGAAIWAIARHLWRQDEYMRRRLMENIALAAAITAGLTFTYGFLELAGFPRLSMFTVWCVLCGATGVVQLVRKLTNR</sequence>
<feature type="transmembrane region" description="Helical" evidence="1">
    <location>
        <begin position="12"/>
        <end position="32"/>
    </location>
</feature>
<gene>
    <name evidence="2" type="ORF">ACFPN5_23865</name>
</gene>
<evidence type="ECO:0000313" key="3">
    <source>
        <dbReference type="Proteomes" id="UP001596050"/>
    </source>
</evidence>
<feature type="transmembrane region" description="Helical" evidence="1">
    <location>
        <begin position="38"/>
        <end position="58"/>
    </location>
</feature>
<comment type="caution">
    <text evidence="2">The sequence shown here is derived from an EMBL/GenBank/DDBJ whole genome shotgun (WGS) entry which is preliminary data.</text>
</comment>
<protein>
    <recommendedName>
        <fullName evidence="4">Transmembrane protein</fullName>
    </recommendedName>
</protein>
<feature type="transmembrane region" description="Helical" evidence="1">
    <location>
        <begin position="103"/>
        <end position="122"/>
    </location>
</feature>
<keyword evidence="3" id="KW-1185">Reference proteome</keyword>
<name>A0ABW0LEK1_9BURK</name>
<dbReference type="EMBL" id="JBHSMU010000019">
    <property type="protein sequence ID" value="MFC5462856.1"/>
    <property type="molecule type" value="Genomic_DNA"/>
</dbReference>
<accession>A0ABW0LEK1</accession>
<keyword evidence="1" id="KW-1133">Transmembrane helix</keyword>
<dbReference type="Proteomes" id="UP001596050">
    <property type="component" value="Unassembled WGS sequence"/>
</dbReference>
<reference evidence="3" key="1">
    <citation type="journal article" date="2019" name="Int. J. Syst. Evol. Microbiol.">
        <title>The Global Catalogue of Microorganisms (GCM) 10K type strain sequencing project: providing services to taxonomists for standard genome sequencing and annotation.</title>
        <authorList>
            <consortium name="The Broad Institute Genomics Platform"/>
            <consortium name="The Broad Institute Genome Sequencing Center for Infectious Disease"/>
            <person name="Wu L."/>
            <person name="Ma J."/>
        </authorList>
    </citation>
    <scope>NUCLEOTIDE SEQUENCE [LARGE SCALE GENOMIC DNA]</scope>
    <source>
        <strain evidence="3">KACC 12649</strain>
    </source>
</reference>
<evidence type="ECO:0000256" key="1">
    <source>
        <dbReference type="SAM" id="Phobius"/>
    </source>
</evidence>
<organism evidence="2 3">
    <name type="scientific">Massilia niabensis</name>
    <dbReference type="NCBI Taxonomy" id="544910"/>
    <lineage>
        <taxon>Bacteria</taxon>
        <taxon>Pseudomonadati</taxon>
        <taxon>Pseudomonadota</taxon>
        <taxon>Betaproteobacteria</taxon>
        <taxon>Burkholderiales</taxon>
        <taxon>Oxalobacteraceae</taxon>
        <taxon>Telluria group</taxon>
        <taxon>Massilia</taxon>
    </lineage>
</organism>
<evidence type="ECO:0008006" key="4">
    <source>
        <dbReference type="Google" id="ProtNLM"/>
    </source>
</evidence>
<feature type="transmembrane region" description="Helical" evidence="1">
    <location>
        <begin position="78"/>
        <end position="97"/>
    </location>
</feature>
<keyword evidence="1" id="KW-0812">Transmembrane</keyword>
<keyword evidence="1" id="KW-0472">Membrane</keyword>
<proteinExistence type="predicted"/>